<dbReference type="SMART" id="SM00327">
    <property type="entry name" value="VWA"/>
    <property type="match status" value="1"/>
</dbReference>
<sequence>MKYPVNFEQALINNPSPRCPCMLLLDTSHSMSGAPIDELNRGVKQFINELKQDEIAAGSVELGVITFGEHVSEPQEMTAIEDITAVKTFTTYGRTPMGRAVETALDALEERKASYKAHAISYYQPWVVLMTDGAPTDEWQAAAERLLKLSAQGKVMVLCIGIGDHANMQVLKMFAKKNVFRLQGLKFNTFFSWLSQSMQRVSASNPGDGVKYPDAGGWASIA</sequence>
<protein>
    <submittedName>
        <fullName evidence="2">Glycosyl transferase family 2</fullName>
    </submittedName>
</protein>
<dbReference type="RefSeq" id="WP_039459421.1">
    <property type="nucleotide sequence ID" value="NZ_JWLZ01000065.1"/>
</dbReference>
<dbReference type="InterPro" id="IPR002035">
    <property type="entry name" value="VWF_A"/>
</dbReference>
<dbReference type="GO" id="GO:0016740">
    <property type="term" value="F:transferase activity"/>
    <property type="evidence" value="ECO:0007669"/>
    <property type="project" value="UniProtKB-KW"/>
</dbReference>
<organism evidence="2 3">
    <name type="scientific">Photobacterium gaetbulicola</name>
    <dbReference type="NCBI Taxonomy" id="1295392"/>
    <lineage>
        <taxon>Bacteria</taxon>
        <taxon>Pseudomonadati</taxon>
        <taxon>Pseudomonadota</taxon>
        <taxon>Gammaproteobacteria</taxon>
        <taxon>Vibrionales</taxon>
        <taxon>Vibrionaceae</taxon>
        <taxon>Photobacterium</taxon>
    </lineage>
</organism>
<dbReference type="InterPro" id="IPR011392">
    <property type="entry name" value="Tellurite-R_TerY"/>
</dbReference>
<reference evidence="2 3" key="1">
    <citation type="submission" date="2014-12" db="EMBL/GenBank/DDBJ databases">
        <title>Genome sequencing of Photobacterium gaetbulicola AD005a.</title>
        <authorList>
            <person name="Adrian T.G.S."/>
            <person name="Chan K.G."/>
        </authorList>
    </citation>
    <scope>NUCLEOTIDE SEQUENCE [LARGE SCALE GENOMIC DNA]</scope>
    <source>
        <strain evidence="2 3">AD005a</strain>
    </source>
</reference>
<dbReference type="EMBL" id="JWLZ01000065">
    <property type="protein sequence ID" value="KHT64572.1"/>
    <property type="molecule type" value="Genomic_DNA"/>
</dbReference>
<evidence type="ECO:0000313" key="3">
    <source>
        <dbReference type="Proteomes" id="UP000031278"/>
    </source>
</evidence>
<gene>
    <name evidence="2" type="ORF">RJ45_05635</name>
</gene>
<comment type="caution">
    <text evidence="2">The sequence shown here is derived from an EMBL/GenBank/DDBJ whole genome shotgun (WGS) entry which is preliminary data.</text>
</comment>
<name>A0A0B9H6S3_9GAMM</name>
<evidence type="ECO:0000259" key="1">
    <source>
        <dbReference type="PROSITE" id="PS50234"/>
    </source>
</evidence>
<dbReference type="Proteomes" id="UP000031278">
    <property type="component" value="Unassembled WGS sequence"/>
</dbReference>
<feature type="domain" description="VWFA" evidence="1">
    <location>
        <begin position="20"/>
        <end position="201"/>
    </location>
</feature>
<dbReference type="PIRSF" id="PIRSF020634">
    <property type="entry name" value="TerY_vWA"/>
    <property type="match status" value="1"/>
</dbReference>
<dbReference type="SUPFAM" id="SSF53300">
    <property type="entry name" value="vWA-like"/>
    <property type="match status" value="1"/>
</dbReference>
<dbReference type="AlphaFoldDB" id="A0A0B9H6S3"/>
<dbReference type="Pfam" id="PF00092">
    <property type="entry name" value="VWA"/>
    <property type="match status" value="1"/>
</dbReference>
<proteinExistence type="predicted"/>
<dbReference type="PROSITE" id="PS50234">
    <property type="entry name" value="VWFA"/>
    <property type="match status" value="1"/>
</dbReference>
<accession>A0A0B9H6S3</accession>
<evidence type="ECO:0000313" key="2">
    <source>
        <dbReference type="EMBL" id="KHT64572.1"/>
    </source>
</evidence>
<dbReference type="Gene3D" id="3.40.50.410">
    <property type="entry name" value="von Willebrand factor, type A domain"/>
    <property type="match status" value="1"/>
</dbReference>
<dbReference type="InterPro" id="IPR036465">
    <property type="entry name" value="vWFA_dom_sf"/>
</dbReference>
<keyword evidence="2" id="KW-0808">Transferase</keyword>